<evidence type="ECO:0000256" key="3">
    <source>
        <dbReference type="ARBA" id="ARBA00022840"/>
    </source>
</evidence>
<dbReference type="PANTHER" id="PTHR30258:SF3">
    <property type="entry name" value="SLL1921 PROTEIN"/>
    <property type="match status" value="1"/>
</dbReference>
<dbReference type="Gene3D" id="3.30.450.90">
    <property type="match status" value="1"/>
</dbReference>
<dbReference type="InterPro" id="IPR037257">
    <property type="entry name" value="T2SS_E_N_sf"/>
</dbReference>
<accession>A0A1F5ENY8</accession>
<dbReference type="EMBL" id="MFAA01000017">
    <property type="protein sequence ID" value="OGD69040.1"/>
    <property type="molecule type" value="Genomic_DNA"/>
</dbReference>
<proteinExistence type="inferred from homology"/>
<dbReference type="InterPro" id="IPR007831">
    <property type="entry name" value="T2SS_GspE_N"/>
</dbReference>
<dbReference type="CDD" id="cd01129">
    <property type="entry name" value="PulE-GspE-like"/>
    <property type="match status" value="1"/>
</dbReference>
<dbReference type="PANTHER" id="PTHR30258">
    <property type="entry name" value="TYPE II SECRETION SYSTEM PROTEIN GSPE-RELATED"/>
    <property type="match status" value="1"/>
</dbReference>
<dbReference type="GO" id="GO:0016887">
    <property type="term" value="F:ATP hydrolysis activity"/>
    <property type="evidence" value="ECO:0007669"/>
    <property type="project" value="TreeGrafter"/>
</dbReference>
<keyword evidence="2" id="KW-0547">Nucleotide-binding</keyword>
<reference evidence="5 6" key="1">
    <citation type="journal article" date="2016" name="Nat. Commun.">
        <title>Thousands of microbial genomes shed light on interconnected biogeochemical processes in an aquifer system.</title>
        <authorList>
            <person name="Anantharaman K."/>
            <person name="Brown C.T."/>
            <person name="Hug L.A."/>
            <person name="Sharon I."/>
            <person name="Castelle C.J."/>
            <person name="Probst A.J."/>
            <person name="Thomas B.C."/>
            <person name="Singh A."/>
            <person name="Wilkins M.J."/>
            <person name="Karaoz U."/>
            <person name="Brodie E.L."/>
            <person name="Williams K.H."/>
            <person name="Hubbard S.S."/>
            <person name="Banfield J.F."/>
        </authorList>
    </citation>
    <scope>NUCLEOTIDE SEQUENCE [LARGE SCALE GENOMIC DNA]</scope>
</reference>
<dbReference type="SUPFAM" id="SSF52540">
    <property type="entry name" value="P-loop containing nucleoside triphosphate hydrolases"/>
    <property type="match status" value="1"/>
</dbReference>
<dbReference type="SUPFAM" id="SSF160246">
    <property type="entry name" value="EspE N-terminal domain-like"/>
    <property type="match status" value="1"/>
</dbReference>
<dbReference type="InterPro" id="IPR027417">
    <property type="entry name" value="P-loop_NTPase"/>
</dbReference>
<evidence type="ECO:0000313" key="6">
    <source>
        <dbReference type="Proteomes" id="UP000185891"/>
    </source>
</evidence>
<comment type="caution">
    <text evidence="5">The sequence shown here is derived from an EMBL/GenBank/DDBJ whole genome shotgun (WGS) entry which is preliminary data.</text>
</comment>
<dbReference type="GO" id="GO:0005886">
    <property type="term" value="C:plasma membrane"/>
    <property type="evidence" value="ECO:0007669"/>
    <property type="project" value="TreeGrafter"/>
</dbReference>
<organism evidence="5 6">
    <name type="scientific">Candidatus Campbellbacteria bacterium RIFCSPHIGHO2_12_FULL_35_10</name>
    <dbReference type="NCBI Taxonomy" id="1797578"/>
    <lineage>
        <taxon>Bacteria</taxon>
        <taxon>Candidatus Campbelliibacteriota</taxon>
    </lineage>
</organism>
<dbReference type="Pfam" id="PF00437">
    <property type="entry name" value="T2SSE"/>
    <property type="match status" value="1"/>
</dbReference>
<dbReference type="Pfam" id="PF05157">
    <property type="entry name" value="MshEN"/>
    <property type="match status" value="1"/>
</dbReference>
<dbReference type="Gene3D" id="3.40.50.300">
    <property type="entry name" value="P-loop containing nucleotide triphosphate hydrolases"/>
    <property type="match status" value="1"/>
</dbReference>
<feature type="domain" description="Bacterial type II secretion system protein E" evidence="4">
    <location>
        <begin position="364"/>
        <end position="378"/>
    </location>
</feature>
<keyword evidence="3" id="KW-0067">ATP-binding</keyword>
<dbReference type="FunFam" id="3.40.50.300:FF:000398">
    <property type="entry name" value="Type IV pilus assembly ATPase PilB"/>
    <property type="match status" value="1"/>
</dbReference>
<protein>
    <recommendedName>
        <fullName evidence="4">Bacterial type II secretion system protein E domain-containing protein</fullName>
    </recommendedName>
</protein>
<dbReference type="InterPro" id="IPR001482">
    <property type="entry name" value="T2SS/T4SS_dom"/>
</dbReference>
<evidence type="ECO:0000313" key="5">
    <source>
        <dbReference type="EMBL" id="OGD69040.1"/>
    </source>
</evidence>
<gene>
    <name evidence="5" type="ORF">A3E89_01255</name>
</gene>
<dbReference type="AlphaFoldDB" id="A0A1F5ENY8"/>
<comment type="similarity">
    <text evidence="1">Belongs to the GSP E family.</text>
</comment>
<name>A0A1F5ENY8_9BACT</name>
<dbReference type="Proteomes" id="UP000185891">
    <property type="component" value="Unassembled WGS sequence"/>
</dbReference>
<dbReference type="GO" id="GO:0005524">
    <property type="term" value="F:ATP binding"/>
    <property type="evidence" value="ECO:0007669"/>
    <property type="project" value="UniProtKB-KW"/>
</dbReference>
<evidence type="ECO:0000256" key="1">
    <source>
        <dbReference type="ARBA" id="ARBA00006611"/>
    </source>
</evidence>
<dbReference type="PROSITE" id="PS00662">
    <property type="entry name" value="T2SP_E"/>
    <property type="match status" value="1"/>
</dbReference>
<evidence type="ECO:0000256" key="2">
    <source>
        <dbReference type="ARBA" id="ARBA00022741"/>
    </source>
</evidence>
<evidence type="ECO:0000259" key="4">
    <source>
        <dbReference type="PROSITE" id="PS00662"/>
    </source>
</evidence>
<sequence length="553" mass="62203">MTLESEEKQMIEDILLKGGYVSEEDLKKAEEFAKNRDASMTEYLLSEEIISKDILGQAIAEFFKVPYIDLNSNKPSKDQVLKVDEESAKKFRAVLFSENDQEVVFTTDNPNQPELEIALKNLFKTKKVTIGYSLHEDIDDVLVYYTKSLNTRFSKIIEEKKSIAPEILEELFKDAFTFNASDIHFEPQGEELIVRFRVDGVLQEAGRLPIQYYENILNRVKVQSRLRIDEHFAAQDGSMSFETSLGTVNLRTSIIPTIEGEKIVLRILSSYIKGLTLNDLGLNEADRKILEEASDKPFGMILVVGPTGSGKTTTLYSLIKILNNPETNITTIEDPVEYRVRGINQIQVNQQTDLTFSKGLRSIVRQDPDIILVGEIRDEETAEISINAALTGHLVLSTFHANNASSAVPRLLEMGMEPFLLASTLEVIIAQRLVRRICDTCRFSKNVPKTELVKKYKKAGKYFKGTNITLYEGKGCDVCSGTGYKGRIALFEFIKVTEAVQQLLLQNPSANQIWKVAQKEGAQSLFEDGMKKVESGITTIDELVRVAPPTDDE</sequence>